<dbReference type="Proteomes" id="UP000290545">
    <property type="component" value="Unassembled WGS sequence"/>
</dbReference>
<dbReference type="OrthoDB" id="626665at2"/>
<reference evidence="2 3" key="1">
    <citation type="submission" date="2019-01" db="EMBL/GenBank/DDBJ databases">
        <title>Filimonas sp. strain TTM-71.</title>
        <authorList>
            <person name="Chen W.-M."/>
        </authorList>
    </citation>
    <scope>NUCLEOTIDE SEQUENCE [LARGE SCALE GENOMIC DNA]</scope>
    <source>
        <strain evidence="2 3">TTM-71</strain>
    </source>
</reference>
<keyword evidence="1" id="KW-0732">Signal</keyword>
<dbReference type="NCBIfam" id="TIGR03519">
    <property type="entry name" value="T9SS_PorP_fam"/>
    <property type="match status" value="1"/>
</dbReference>
<dbReference type="EMBL" id="SDHZ01000002">
    <property type="protein sequence ID" value="RXK83514.1"/>
    <property type="molecule type" value="Genomic_DNA"/>
</dbReference>
<name>A0A4V1MA07_9BACT</name>
<dbReference type="InterPro" id="IPR019861">
    <property type="entry name" value="PorP/SprF_Bacteroidetes"/>
</dbReference>
<gene>
    <name evidence="2" type="ORF">ESB13_15590</name>
</gene>
<dbReference type="RefSeq" id="WP_129004566.1">
    <property type="nucleotide sequence ID" value="NZ_SDHZ01000002.1"/>
</dbReference>
<feature type="chain" id="PRO_5020526179" evidence="1">
    <location>
        <begin position="23"/>
        <end position="332"/>
    </location>
</feature>
<organism evidence="2 3">
    <name type="scientific">Filimonas effusa</name>
    <dbReference type="NCBI Taxonomy" id="2508721"/>
    <lineage>
        <taxon>Bacteria</taxon>
        <taxon>Pseudomonadati</taxon>
        <taxon>Bacteroidota</taxon>
        <taxon>Chitinophagia</taxon>
        <taxon>Chitinophagales</taxon>
        <taxon>Chitinophagaceae</taxon>
        <taxon>Filimonas</taxon>
    </lineage>
</organism>
<accession>A0A4V1MA07</accession>
<proteinExistence type="predicted"/>
<protein>
    <submittedName>
        <fullName evidence="2">Type IX secretion system membrane protein PorP/SprF</fullName>
    </submittedName>
</protein>
<dbReference type="Pfam" id="PF11751">
    <property type="entry name" value="PorP_SprF"/>
    <property type="match status" value="1"/>
</dbReference>
<evidence type="ECO:0000256" key="1">
    <source>
        <dbReference type="SAM" id="SignalP"/>
    </source>
</evidence>
<comment type="caution">
    <text evidence="2">The sequence shown here is derived from an EMBL/GenBank/DDBJ whole genome shotgun (WGS) entry which is preliminary data.</text>
</comment>
<evidence type="ECO:0000313" key="3">
    <source>
        <dbReference type="Proteomes" id="UP000290545"/>
    </source>
</evidence>
<sequence length="332" mass="37038">MKTKYILCLLVILSGLNITARAQQDIQFSQYVFNPLFINTAYAGYRGDTYVSAIYRSQWASVEGSPKTLAASVDGLVGKSDQMGLSARIMTDKLGPQRGTSFIAGYTYRIPMSDDKTKMLSLGIGAGIKQYSLDGNAFKYVDGNDQLIPVGNESRIVPDANFGIYYSTPSYYISASVDDLLSSYTIASKYSQNGQTYKTMERSRHIYLGAGTILNLSDDIKLKPSFLWKEDFKGPSNIDLNAFLLLSDRLWIGASYRTGARIWAKADNLEGLEKRDAIAAIIDIYATDKIRIGYAYDFTISSLNPYEKGTHEISVGLLFPRKDRRVLSPRYF</sequence>
<dbReference type="AlphaFoldDB" id="A0A4V1MA07"/>
<feature type="signal peptide" evidence="1">
    <location>
        <begin position="1"/>
        <end position="22"/>
    </location>
</feature>
<keyword evidence="3" id="KW-1185">Reference proteome</keyword>
<evidence type="ECO:0000313" key="2">
    <source>
        <dbReference type="EMBL" id="RXK83514.1"/>
    </source>
</evidence>